<dbReference type="GeneID" id="30210807"/>
<reference evidence="8" key="1">
    <citation type="submission" date="2013-07" db="EMBL/GenBank/DDBJ databases">
        <title>The Genome Sequence of Cryptococcus bestiolae CBS10118.</title>
        <authorList>
            <consortium name="The Broad Institute Genome Sequencing Platform"/>
            <person name="Cuomo C."/>
            <person name="Litvintseva A."/>
            <person name="Chen Y."/>
            <person name="Heitman J."/>
            <person name="Sun S."/>
            <person name="Springer D."/>
            <person name="Dromer F."/>
            <person name="Young S.K."/>
            <person name="Zeng Q."/>
            <person name="Gargeya S."/>
            <person name="Fitzgerald M."/>
            <person name="Abouelleil A."/>
            <person name="Alvarado L."/>
            <person name="Berlin A.M."/>
            <person name="Chapman S.B."/>
            <person name="Dewar J."/>
            <person name="Goldberg J."/>
            <person name="Griggs A."/>
            <person name="Gujja S."/>
            <person name="Hansen M."/>
            <person name="Howarth C."/>
            <person name="Imamovic A."/>
            <person name="Larimer J."/>
            <person name="McCowan C."/>
            <person name="Murphy C."/>
            <person name="Pearson M."/>
            <person name="Priest M."/>
            <person name="Roberts A."/>
            <person name="Saif S."/>
            <person name="Shea T."/>
            <person name="Sykes S."/>
            <person name="Wortman J."/>
            <person name="Nusbaum C."/>
            <person name="Birren B."/>
        </authorList>
    </citation>
    <scope>NUCLEOTIDE SEQUENCE [LARGE SCALE GENOMIC DNA]</scope>
    <source>
        <strain evidence="8">CBS 10118</strain>
    </source>
</reference>
<sequence length="489" mass="52929">MSISEPLLPAPVPVPLSPVSRKTTQPSHTILTLDSPPTAQPAQLPSTSQPSLLSTRLERIYDNLPPQLTNFISQNVGLSLVAAAQLFMVLMSLTVKYFLSTTKISAFTLIFVRMSITSLFCVLSLIFVIKDKNPILGPEGIRRLLLLRGFFGFMGLLGMYQALRGLTVSDAVTIQFLAPTLTALLGYLLLNEKMSWREVVAGFCCLAGVVLVSRPTFIFGGLSEDGPHAGGPGGGTRLDLPPPPPGEGDTEGIQTPQRAVSVAWAFVCVFFTAVAYTTIRGIGDKAHALHSIGYFSYLCTICTGLYMLFNPQPTVFVHNFRDFLFIITIGIFGFCGQTLLTLGLQREKAGRAGIAIYTQVVFSLVLEFLIWQTIPSFLSMLGTVIILSSALWATMSRTKPLPPAQPTDPESLPFSRSPSPIPPPHSDRPTLRGEHYSYDSVRSNDSNEFVIGDEDGDANVTRKGSSGDLLDIPSSSHDGSRRGSNASGR</sequence>
<feature type="transmembrane region" description="Helical" evidence="6">
    <location>
        <begin position="323"/>
        <end position="342"/>
    </location>
</feature>
<feature type="compositionally biased region" description="Basic and acidic residues" evidence="5">
    <location>
        <begin position="425"/>
        <end position="437"/>
    </location>
</feature>
<feature type="transmembrane region" description="Helical" evidence="6">
    <location>
        <begin position="104"/>
        <end position="129"/>
    </location>
</feature>
<keyword evidence="3 6" id="KW-1133">Transmembrane helix</keyword>
<feature type="transmembrane region" description="Helical" evidence="6">
    <location>
        <begin position="172"/>
        <end position="190"/>
    </location>
</feature>
<feature type="compositionally biased region" description="Polar residues" evidence="5">
    <location>
        <begin position="473"/>
        <end position="489"/>
    </location>
</feature>
<feature type="transmembrane region" description="Helical" evidence="6">
    <location>
        <begin position="141"/>
        <end position="160"/>
    </location>
</feature>
<reference evidence="8" key="3">
    <citation type="submission" date="2014-01" db="EMBL/GenBank/DDBJ databases">
        <title>Evolution of pathogenesis and genome organization in the Tremellales.</title>
        <authorList>
            <person name="Cuomo C."/>
            <person name="Litvintseva A."/>
            <person name="Heitman J."/>
            <person name="Chen Y."/>
            <person name="Sun S."/>
            <person name="Springer D."/>
            <person name="Dromer F."/>
            <person name="Young S."/>
            <person name="Zeng Q."/>
            <person name="Chapman S."/>
            <person name="Gujja S."/>
            <person name="Saif S."/>
            <person name="Birren B."/>
        </authorList>
    </citation>
    <scope>NUCLEOTIDE SEQUENCE</scope>
    <source>
        <strain evidence="8">CBS 10118</strain>
    </source>
</reference>
<dbReference type="PANTHER" id="PTHR22911">
    <property type="entry name" value="ACYL-MALONYL CONDENSING ENZYME-RELATED"/>
    <property type="match status" value="1"/>
</dbReference>
<dbReference type="PANTHER" id="PTHR22911:SF6">
    <property type="entry name" value="SOLUTE CARRIER FAMILY 35 MEMBER G1"/>
    <property type="match status" value="1"/>
</dbReference>
<evidence type="ECO:0000313" key="10">
    <source>
        <dbReference type="Proteomes" id="UP000092730"/>
    </source>
</evidence>
<dbReference type="AlphaFoldDB" id="A0A1B9FXC9"/>
<proteinExistence type="predicted"/>
<dbReference type="VEuPathDB" id="FungiDB:I302_06408"/>
<dbReference type="KEGG" id="kbi:30210807"/>
<name>A0A1B9FXC9_9TREE</name>
<gene>
    <name evidence="8" type="ORF">I302_06408</name>
    <name evidence="9" type="ORF">I302_107852</name>
</gene>
<feature type="domain" description="EamA" evidence="7">
    <location>
        <begin position="77"/>
        <end position="213"/>
    </location>
</feature>
<dbReference type="RefSeq" id="XP_019044496.1">
    <property type="nucleotide sequence ID" value="XM_019193019.1"/>
</dbReference>
<organism evidence="8">
    <name type="scientific">Kwoniella bestiolae CBS 10118</name>
    <dbReference type="NCBI Taxonomy" id="1296100"/>
    <lineage>
        <taxon>Eukaryota</taxon>
        <taxon>Fungi</taxon>
        <taxon>Dikarya</taxon>
        <taxon>Basidiomycota</taxon>
        <taxon>Agaricomycotina</taxon>
        <taxon>Tremellomycetes</taxon>
        <taxon>Tremellales</taxon>
        <taxon>Cryptococcaceae</taxon>
        <taxon>Kwoniella</taxon>
    </lineage>
</organism>
<feature type="region of interest" description="Disordered" evidence="5">
    <location>
        <begin position="400"/>
        <end position="489"/>
    </location>
</feature>
<feature type="transmembrane region" description="Helical" evidence="6">
    <location>
        <begin position="354"/>
        <end position="371"/>
    </location>
</feature>
<keyword evidence="2 6" id="KW-0812">Transmembrane</keyword>
<dbReference type="OrthoDB" id="306876at2759"/>
<dbReference type="SUPFAM" id="SSF103481">
    <property type="entry name" value="Multidrug resistance efflux transporter EmrE"/>
    <property type="match status" value="2"/>
</dbReference>
<evidence type="ECO:0000256" key="3">
    <source>
        <dbReference type="ARBA" id="ARBA00022989"/>
    </source>
</evidence>
<dbReference type="InterPro" id="IPR000620">
    <property type="entry name" value="EamA_dom"/>
</dbReference>
<dbReference type="EMBL" id="CP144546">
    <property type="protein sequence ID" value="WVW85814.1"/>
    <property type="molecule type" value="Genomic_DNA"/>
</dbReference>
<evidence type="ECO:0000313" key="8">
    <source>
        <dbReference type="EMBL" id="OCF23426.1"/>
    </source>
</evidence>
<feature type="transmembrane region" description="Helical" evidence="6">
    <location>
        <begin position="199"/>
        <end position="222"/>
    </location>
</feature>
<feature type="domain" description="EamA" evidence="7">
    <location>
        <begin position="262"/>
        <end position="393"/>
    </location>
</feature>
<protein>
    <recommendedName>
        <fullName evidence="7">EamA domain-containing protein</fullName>
    </recommendedName>
</protein>
<evidence type="ECO:0000256" key="5">
    <source>
        <dbReference type="SAM" id="MobiDB-lite"/>
    </source>
</evidence>
<feature type="transmembrane region" description="Helical" evidence="6">
    <location>
        <begin position="76"/>
        <end position="98"/>
    </location>
</feature>
<evidence type="ECO:0000259" key="7">
    <source>
        <dbReference type="Pfam" id="PF00892"/>
    </source>
</evidence>
<evidence type="ECO:0000256" key="2">
    <source>
        <dbReference type="ARBA" id="ARBA00022692"/>
    </source>
</evidence>
<evidence type="ECO:0000313" key="9">
    <source>
        <dbReference type="EMBL" id="WVW85814.1"/>
    </source>
</evidence>
<evidence type="ECO:0000256" key="6">
    <source>
        <dbReference type="SAM" id="Phobius"/>
    </source>
</evidence>
<feature type="transmembrane region" description="Helical" evidence="6">
    <location>
        <begin position="291"/>
        <end position="311"/>
    </location>
</feature>
<keyword evidence="10" id="KW-1185">Reference proteome</keyword>
<dbReference type="EMBL" id="KI894023">
    <property type="protein sequence ID" value="OCF23426.1"/>
    <property type="molecule type" value="Genomic_DNA"/>
</dbReference>
<comment type="subcellular location">
    <subcellularLocation>
        <location evidence="1">Membrane</location>
        <topology evidence="1">Multi-pass membrane protein</topology>
    </subcellularLocation>
</comment>
<dbReference type="Proteomes" id="UP000092730">
    <property type="component" value="Chromosome 6"/>
</dbReference>
<evidence type="ECO:0000256" key="4">
    <source>
        <dbReference type="ARBA" id="ARBA00023136"/>
    </source>
</evidence>
<keyword evidence="4 6" id="KW-0472">Membrane</keyword>
<feature type="transmembrane region" description="Helical" evidence="6">
    <location>
        <begin position="259"/>
        <end position="279"/>
    </location>
</feature>
<feature type="region of interest" description="Disordered" evidence="5">
    <location>
        <begin position="230"/>
        <end position="253"/>
    </location>
</feature>
<evidence type="ECO:0000256" key="1">
    <source>
        <dbReference type="ARBA" id="ARBA00004141"/>
    </source>
</evidence>
<dbReference type="InterPro" id="IPR037185">
    <property type="entry name" value="EmrE-like"/>
</dbReference>
<dbReference type="GO" id="GO:0016020">
    <property type="term" value="C:membrane"/>
    <property type="evidence" value="ECO:0007669"/>
    <property type="project" value="UniProtKB-SubCell"/>
</dbReference>
<dbReference type="Pfam" id="PF00892">
    <property type="entry name" value="EamA"/>
    <property type="match status" value="2"/>
</dbReference>
<reference evidence="9" key="4">
    <citation type="submission" date="2024-02" db="EMBL/GenBank/DDBJ databases">
        <title>Comparative genomics of Cryptococcus and Kwoniella reveals pathogenesis evolution and contrasting modes of karyotype evolution via chromosome fusion or intercentromeric recombination.</title>
        <authorList>
            <person name="Coelho M.A."/>
            <person name="David-Palma M."/>
            <person name="Shea T."/>
            <person name="Bowers K."/>
            <person name="McGinley-Smith S."/>
            <person name="Mohammad A.W."/>
            <person name="Gnirke A."/>
            <person name="Yurkov A.M."/>
            <person name="Nowrousian M."/>
            <person name="Sun S."/>
            <person name="Cuomo C.A."/>
            <person name="Heitman J."/>
        </authorList>
    </citation>
    <scope>NUCLEOTIDE SEQUENCE</scope>
    <source>
        <strain evidence="9">CBS 10118</strain>
    </source>
</reference>
<reference evidence="9" key="2">
    <citation type="submission" date="2013-07" db="EMBL/GenBank/DDBJ databases">
        <authorList>
            <consortium name="The Broad Institute Genome Sequencing Platform"/>
            <person name="Cuomo C."/>
            <person name="Litvintseva A."/>
            <person name="Chen Y."/>
            <person name="Heitman J."/>
            <person name="Sun S."/>
            <person name="Springer D."/>
            <person name="Dromer F."/>
            <person name="Young S.K."/>
            <person name="Zeng Q."/>
            <person name="Gargeya S."/>
            <person name="Fitzgerald M."/>
            <person name="Abouelleil A."/>
            <person name="Alvarado L."/>
            <person name="Berlin A.M."/>
            <person name="Chapman S.B."/>
            <person name="Dewar J."/>
            <person name="Goldberg J."/>
            <person name="Griggs A."/>
            <person name="Gujja S."/>
            <person name="Hansen M."/>
            <person name="Howarth C."/>
            <person name="Imamovic A."/>
            <person name="Larimer J."/>
            <person name="McCowan C."/>
            <person name="Murphy C."/>
            <person name="Pearson M."/>
            <person name="Priest M."/>
            <person name="Roberts A."/>
            <person name="Saif S."/>
            <person name="Shea T."/>
            <person name="Sykes S."/>
            <person name="Wortman J."/>
            <person name="Nusbaum C."/>
            <person name="Birren B."/>
        </authorList>
    </citation>
    <scope>NUCLEOTIDE SEQUENCE</scope>
    <source>
        <strain evidence="9">CBS 10118</strain>
    </source>
</reference>
<accession>A0A1B9FXC9</accession>